<comment type="caution">
    <text evidence="2">The sequence shown here is derived from an EMBL/GenBank/DDBJ whole genome shotgun (WGS) entry which is preliminary data.</text>
</comment>
<name>A0A3E4MC98_9FIRM</name>
<dbReference type="EMBL" id="QRVU01000009">
    <property type="protein sequence ID" value="RGS72574.1"/>
    <property type="molecule type" value="Genomic_DNA"/>
</dbReference>
<dbReference type="Proteomes" id="UP000285642">
    <property type="component" value="Unassembled WGS sequence"/>
</dbReference>
<evidence type="ECO:0000313" key="14">
    <source>
        <dbReference type="Proteomes" id="UP000285652"/>
    </source>
</evidence>
<evidence type="ECO:0000313" key="1">
    <source>
        <dbReference type="EMBL" id="RGI84615.1"/>
    </source>
</evidence>
<dbReference type="Proteomes" id="UP000266376">
    <property type="component" value="Unassembled WGS sequence"/>
</dbReference>
<gene>
    <name evidence="6" type="ORF">DW658_05055</name>
    <name evidence="5" type="ORF">DW924_12680</name>
    <name evidence="4" type="ORF">DWV67_13530</name>
    <name evidence="3" type="ORF">DWX78_02905</name>
    <name evidence="8" type="ORF">DWZ24_11455</name>
    <name evidence="7" type="ORF">DWZ98_07735</name>
    <name evidence="2" type="ORF">DXD10_09825</name>
    <name evidence="1" type="ORF">DXD84_06640</name>
</gene>
<dbReference type="NCBIfam" id="TIGR01784">
    <property type="entry name" value="T_den_put_tspse"/>
    <property type="match status" value="1"/>
</dbReference>
<dbReference type="InterPro" id="IPR010106">
    <property type="entry name" value="RpnA"/>
</dbReference>
<dbReference type="Proteomes" id="UP000285981">
    <property type="component" value="Unassembled WGS sequence"/>
</dbReference>
<dbReference type="EMBL" id="QRQQ01000010">
    <property type="protein sequence ID" value="RHN14974.1"/>
    <property type="molecule type" value="Genomic_DNA"/>
</dbReference>
<evidence type="ECO:0000313" key="3">
    <source>
        <dbReference type="EMBL" id="RGS72574.1"/>
    </source>
</evidence>
<evidence type="ECO:0000313" key="11">
    <source>
        <dbReference type="Proteomes" id="UP000266376"/>
    </source>
</evidence>
<organism evidence="2 10">
    <name type="scientific">Dorea formicigenerans</name>
    <dbReference type="NCBI Taxonomy" id="39486"/>
    <lineage>
        <taxon>Bacteria</taxon>
        <taxon>Bacillati</taxon>
        <taxon>Bacillota</taxon>
        <taxon>Clostridia</taxon>
        <taxon>Lachnospirales</taxon>
        <taxon>Lachnospiraceae</taxon>
        <taxon>Dorea</taxon>
    </lineage>
</organism>
<accession>A0A3E4MC98</accession>
<protein>
    <submittedName>
        <fullName evidence="2">Rpn family recombination-promoting nuclease/putative transposase</fullName>
    </submittedName>
</protein>
<evidence type="ECO:0000313" key="16">
    <source>
        <dbReference type="Proteomes" id="UP000285981"/>
    </source>
</evidence>
<dbReference type="Proteomes" id="UP000285652">
    <property type="component" value="Unassembled WGS sequence"/>
</dbReference>
<sequence>MFEKININGIIQGEKCMEKTEKLIMQEDEWKPLKEMNLTDDFLFDVATTELENCKTIIELSTGLRLKSLKWKEGQKVVHNIPGKRGIRMDFVAESEDGRVFDVEMQNRKEGNIPKRTRFYQALMDAPLLKSGEKGFDKLKPLFIIVLCDYDPYGKKKYCYTFENRCKEQPDLLLGDEVTKLFLSTKGENADEVPKELVDFLHYITESNEKGLPEECDERLRRLHESIQEIKTSTSVEVEYMKMEERERLVKKEAIERGLREGRIQGRIQGERIGEERLASLLMNLSKQNRQEDSIKALENLEYRKKLYEEFGL</sequence>
<dbReference type="Proteomes" id="UP000260664">
    <property type="component" value="Unassembled WGS sequence"/>
</dbReference>
<proteinExistence type="predicted"/>
<evidence type="ECO:0000313" key="7">
    <source>
        <dbReference type="EMBL" id="RHL88270.1"/>
    </source>
</evidence>
<reference evidence="9 10" key="1">
    <citation type="submission" date="2018-08" db="EMBL/GenBank/DDBJ databases">
        <title>A genome reference for cultivated species of the human gut microbiota.</title>
        <authorList>
            <person name="Zou Y."/>
            <person name="Xue W."/>
            <person name="Luo G."/>
        </authorList>
    </citation>
    <scope>NUCLEOTIDE SEQUENCE [LARGE SCALE GENOMIC DNA]</scope>
    <source>
        <strain evidence="4 11">AF12-11</strain>
        <strain evidence="3 16">AF21-25</strain>
        <strain evidence="8 14">AF31-13BH</strain>
        <strain evidence="7 12">AF36-1BH</strain>
        <strain evidence="6 15">AM23-7AC</strain>
        <strain evidence="5 13">AM42-8</strain>
        <strain evidence="2 10">TF11-11</strain>
        <strain evidence="1 9">TM09-19AC</strain>
    </source>
</reference>
<dbReference type="PANTHER" id="PTHR41317">
    <property type="entry name" value="PD-(D_E)XK NUCLEASE FAMILY TRANSPOSASE"/>
    <property type="match status" value="1"/>
</dbReference>
<evidence type="ECO:0000313" key="15">
    <source>
        <dbReference type="Proteomes" id="UP000285666"/>
    </source>
</evidence>
<dbReference type="Proteomes" id="UP000283325">
    <property type="component" value="Unassembled WGS sequence"/>
</dbReference>
<evidence type="ECO:0000313" key="9">
    <source>
        <dbReference type="Proteomes" id="UP000260664"/>
    </source>
</evidence>
<evidence type="ECO:0000313" key="2">
    <source>
        <dbReference type="EMBL" id="RGK46982.1"/>
    </source>
</evidence>
<dbReference type="EMBL" id="QSQQ01000012">
    <property type="protein sequence ID" value="RGK46982.1"/>
    <property type="molecule type" value="Genomic_DNA"/>
</dbReference>
<dbReference type="EMBL" id="QSFS01000015">
    <property type="protein sequence ID" value="RHA67279.1"/>
    <property type="molecule type" value="Genomic_DNA"/>
</dbReference>
<evidence type="ECO:0000313" key="13">
    <source>
        <dbReference type="Proteomes" id="UP000285642"/>
    </source>
</evidence>
<dbReference type="PANTHER" id="PTHR41317:SF1">
    <property type="entry name" value="PD-(D_E)XK NUCLEASE FAMILY TRANSPOSASE"/>
    <property type="match status" value="1"/>
</dbReference>
<dbReference type="EMBL" id="QSAJ01000042">
    <property type="protein sequence ID" value="RGW50259.1"/>
    <property type="molecule type" value="Genomic_DNA"/>
</dbReference>
<evidence type="ECO:0000313" key="8">
    <source>
        <dbReference type="EMBL" id="RHN14974.1"/>
    </source>
</evidence>
<dbReference type="Proteomes" id="UP000261208">
    <property type="component" value="Unassembled WGS sequence"/>
</dbReference>
<evidence type="ECO:0000313" key="12">
    <source>
        <dbReference type="Proteomes" id="UP000283325"/>
    </source>
</evidence>
<dbReference type="EMBL" id="QSOI01000006">
    <property type="protein sequence ID" value="RGI84615.1"/>
    <property type="molecule type" value="Genomic_DNA"/>
</dbReference>
<dbReference type="Pfam" id="PF12784">
    <property type="entry name" value="PDDEXK_2"/>
    <property type="match status" value="1"/>
</dbReference>
<dbReference type="EMBL" id="QRPD01000005">
    <property type="protein sequence ID" value="RHL88270.1"/>
    <property type="molecule type" value="Genomic_DNA"/>
</dbReference>
<dbReference type="Proteomes" id="UP000285666">
    <property type="component" value="Unassembled WGS sequence"/>
</dbReference>
<evidence type="ECO:0000313" key="4">
    <source>
        <dbReference type="EMBL" id="RGW50259.1"/>
    </source>
</evidence>
<dbReference type="AlphaFoldDB" id="A0A3E4MC98"/>
<evidence type="ECO:0000313" key="6">
    <source>
        <dbReference type="EMBL" id="RHF79775.1"/>
    </source>
</evidence>
<dbReference type="EMBL" id="QRHN01000004">
    <property type="protein sequence ID" value="RHF79775.1"/>
    <property type="molecule type" value="Genomic_DNA"/>
</dbReference>
<evidence type="ECO:0000313" key="5">
    <source>
        <dbReference type="EMBL" id="RHA67279.1"/>
    </source>
</evidence>
<evidence type="ECO:0000313" key="10">
    <source>
        <dbReference type="Proteomes" id="UP000261208"/>
    </source>
</evidence>